<keyword evidence="1" id="KW-1133">Transmembrane helix</keyword>
<keyword evidence="1" id="KW-0812">Transmembrane</keyword>
<evidence type="ECO:0000256" key="1">
    <source>
        <dbReference type="SAM" id="Phobius"/>
    </source>
</evidence>
<feature type="transmembrane region" description="Helical" evidence="1">
    <location>
        <begin position="12"/>
        <end position="36"/>
    </location>
</feature>
<sequence>MMFDWLTLEWLMANLELVVLGMFISLGILLIFPILLTLEFRKLGKKENN</sequence>
<gene>
    <name evidence="2" type="ORF">METZ01_LOCUS89128</name>
</gene>
<dbReference type="AlphaFoldDB" id="A0A381V7X0"/>
<dbReference type="EMBL" id="UINC01008052">
    <property type="protein sequence ID" value="SVA36274.1"/>
    <property type="molecule type" value="Genomic_DNA"/>
</dbReference>
<reference evidence="2" key="1">
    <citation type="submission" date="2018-05" db="EMBL/GenBank/DDBJ databases">
        <authorList>
            <person name="Lanie J.A."/>
            <person name="Ng W.-L."/>
            <person name="Kazmierczak K.M."/>
            <person name="Andrzejewski T.M."/>
            <person name="Davidsen T.M."/>
            <person name="Wayne K.J."/>
            <person name="Tettelin H."/>
            <person name="Glass J.I."/>
            <person name="Rusch D."/>
            <person name="Podicherti R."/>
            <person name="Tsui H.-C.T."/>
            <person name="Winkler M.E."/>
        </authorList>
    </citation>
    <scope>NUCLEOTIDE SEQUENCE</scope>
</reference>
<protein>
    <submittedName>
        <fullName evidence="2">Uncharacterized protein</fullName>
    </submittedName>
</protein>
<name>A0A381V7X0_9ZZZZ</name>
<evidence type="ECO:0000313" key="2">
    <source>
        <dbReference type="EMBL" id="SVA36274.1"/>
    </source>
</evidence>
<keyword evidence="1" id="KW-0472">Membrane</keyword>
<organism evidence="2">
    <name type="scientific">marine metagenome</name>
    <dbReference type="NCBI Taxonomy" id="408172"/>
    <lineage>
        <taxon>unclassified sequences</taxon>
        <taxon>metagenomes</taxon>
        <taxon>ecological metagenomes</taxon>
    </lineage>
</organism>
<accession>A0A381V7X0</accession>
<proteinExistence type="predicted"/>